<dbReference type="AlphaFoldDB" id="A0A8B6DH91"/>
<keyword evidence="1" id="KW-0812">Transmembrane</keyword>
<dbReference type="InterPro" id="IPR008983">
    <property type="entry name" value="Tumour_necrosis_fac-like_dom"/>
</dbReference>
<proteinExistence type="predicted"/>
<dbReference type="Gene3D" id="2.60.120.40">
    <property type="match status" value="1"/>
</dbReference>
<protein>
    <submittedName>
        <fullName evidence="2">Uncharacterized protein</fullName>
    </submittedName>
</protein>
<sequence>MDIENCELCDERKSKVKDHSELKHVKEESWTFQKLWNIECLKLIVSLATLLINFIVVTLMLCDLKLLESKMYSKSEMQKYQHNTKSDFCINFPKGTNKQRELNSWTFHCLKNSQYLRHLFDMMTLSSKRRLVPHSDNINVQQRTVFHKYIQGQSSSKNENAECPKLSGLVKLRSLLTNRNSNTNELTIQTSGLYMIYVHAEFRSLDRCSKSRNEVNIQEKGHLIVSDSIGHKAGPLVCQPTVYSVFVKLKESSSLSVNIPDTSFLESHWKSNMIGGVLVS</sequence>
<evidence type="ECO:0000256" key="1">
    <source>
        <dbReference type="SAM" id="Phobius"/>
    </source>
</evidence>
<accession>A0A8B6DH91</accession>
<keyword evidence="1" id="KW-0472">Membrane</keyword>
<dbReference type="Proteomes" id="UP000596742">
    <property type="component" value="Unassembled WGS sequence"/>
</dbReference>
<dbReference type="SUPFAM" id="SSF49842">
    <property type="entry name" value="TNF-like"/>
    <property type="match status" value="1"/>
</dbReference>
<dbReference type="EMBL" id="UYJE01003412">
    <property type="protein sequence ID" value="VDI19008.1"/>
    <property type="molecule type" value="Genomic_DNA"/>
</dbReference>
<organism evidence="2 3">
    <name type="scientific">Mytilus galloprovincialis</name>
    <name type="common">Mediterranean mussel</name>
    <dbReference type="NCBI Taxonomy" id="29158"/>
    <lineage>
        <taxon>Eukaryota</taxon>
        <taxon>Metazoa</taxon>
        <taxon>Spiralia</taxon>
        <taxon>Lophotrochozoa</taxon>
        <taxon>Mollusca</taxon>
        <taxon>Bivalvia</taxon>
        <taxon>Autobranchia</taxon>
        <taxon>Pteriomorphia</taxon>
        <taxon>Mytilida</taxon>
        <taxon>Mytiloidea</taxon>
        <taxon>Mytilidae</taxon>
        <taxon>Mytilinae</taxon>
        <taxon>Mytilus</taxon>
    </lineage>
</organism>
<keyword evidence="3" id="KW-1185">Reference proteome</keyword>
<name>A0A8B6DH91_MYTGA</name>
<dbReference type="OrthoDB" id="6086208at2759"/>
<evidence type="ECO:0000313" key="3">
    <source>
        <dbReference type="Proteomes" id="UP000596742"/>
    </source>
</evidence>
<gene>
    <name evidence="2" type="ORF">MGAL_10B075389</name>
</gene>
<feature type="transmembrane region" description="Helical" evidence="1">
    <location>
        <begin position="43"/>
        <end position="67"/>
    </location>
</feature>
<keyword evidence="1" id="KW-1133">Transmembrane helix</keyword>
<reference evidence="2" key="1">
    <citation type="submission" date="2018-11" db="EMBL/GenBank/DDBJ databases">
        <authorList>
            <person name="Alioto T."/>
            <person name="Alioto T."/>
        </authorList>
    </citation>
    <scope>NUCLEOTIDE SEQUENCE</scope>
</reference>
<comment type="caution">
    <text evidence="2">The sequence shown here is derived from an EMBL/GenBank/DDBJ whole genome shotgun (WGS) entry which is preliminary data.</text>
</comment>
<evidence type="ECO:0000313" key="2">
    <source>
        <dbReference type="EMBL" id="VDI19008.1"/>
    </source>
</evidence>